<reference evidence="3 4" key="1">
    <citation type="journal article" date="2019" name="Int. J. Syst. Evol. Microbiol.">
        <title>The Global Catalogue of Microorganisms (GCM) 10K type strain sequencing project: providing services to taxonomists for standard genome sequencing and annotation.</title>
        <authorList>
            <consortium name="The Broad Institute Genomics Platform"/>
            <consortium name="The Broad Institute Genome Sequencing Center for Infectious Disease"/>
            <person name="Wu L."/>
            <person name="Ma J."/>
        </authorList>
    </citation>
    <scope>NUCLEOTIDE SEQUENCE [LARGE SCALE GENOMIC DNA]</scope>
    <source>
        <strain evidence="3 4">JCM 12696</strain>
    </source>
</reference>
<dbReference type="InterPro" id="IPR012551">
    <property type="entry name" value="DUF1707_SHOCT-like"/>
</dbReference>
<proteinExistence type="predicted"/>
<feature type="region of interest" description="Disordered" evidence="1">
    <location>
        <begin position="1"/>
        <end position="35"/>
    </location>
</feature>
<dbReference type="EMBL" id="BAAAKV010000033">
    <property type="protein sequence ID" value="GAA1177121.1"/>
    <property type="molecule type" value="Genomic_DNA"/>
</dbReference>
<dbReference type="PANTHER" id="PTHR40763:SF4">
    <property type="entry name" value="DUF1707 DOMAIN-CONTAINING PROTEIN"/>
    <property type="match status" value="1"/>
</dbReference>
<evidence type="ECO:0000313" key="3">
    <source>
        <dbReference type="EMBL" id="GAA1177121.1"/>
    </source>
</evidence>
<dbReference type="PANTHER" id="PTHR40763">
    <property type="entry name" value="MEMBRANE PROTEIN-RELATED"/>
    <property type="match status" value="1"/>
</dbReference>
<dbReference type="Proteomes" id="UP001501371">
    <property type="component" value="Unassembled WGS sequence"/>
</dbReference>
<feature type="domain" description="DUF1707" evidence="2">
    <location>
        <begin position="25"/>
        <end position="77"/>
    </location>
</feature>
<keyword evidence="4" id="KW-1185">Reference proteome</keyword>
<comment type="caution">
    <text evidence="3">The sequence shown here is derived from an EMBL/GenBank/DDBJ whole genome shotgun (WGS) entry which is preliminary data.</text>
</comment>
<feature type="region of interest" description="Disordered" evidence="1">
    <location>
        <begin position="238"/>
        <end position="260"/>
    </location>
</feature>
<organism evidence="3 4">
    <name type="scientific">Streptomyces hebeiensis</name>
    <dbReference type="NCBI Taxonomy" id="229486"/>
    <lineage>
        <taxon>Bacteria</taxon>
        <taxon>Bacillati</taxon>
        <taxon>Actinomycetota</taxon>
        <taxon>Actinomycetes</taxon>
        <taxon>Kitasatosporales</taxon>
        <taxon>Streptomycetaceae</taxon>
        <taxon>Streptomyces</taxon>
    </lineage>
</organism>
<evidence type="ECO:0000256" key="1">
    <source>
        <dbReference type="SAM" id="MobiDB-lite"/>
    </source>
</evidence>
<gene>
    <name evidence="3" type="ORF">GCM10009654_38010</name>
</gene>
<evidence type="ECO:0000259" key="2">
    <source>
        <dbReference type="Pfam" id="PF08044"/>
    </source>
</evidence>
<sequence>MSPETRPAKRPETRPETRPDVRSETRASDAEREQVAERLREALAEGRLNMVEFEERLEATFKARTHGELVPLVRDLPEPGTLLTPGAAVAASGATSGAAVSERGADGGWADRVGQGPATSKGAFAFWSGFRRRGRWTVGRMFTAAVFQAGGEIDLREASFEGREVVIRCFALMGGVHVTVPHDLDVEVRGFGIMGGFGEAGDVRSEVAPGAPRVVITGFALMGGVGVERKLRESEKRRLKEERKRLKLEKKADREERRDE</sequence>
<name>A0ABN1UX80_9ACTN</name>
<accession>A0ABN1UX80</accession>
<protein>
    <recommendedName>
        <fullName evidence="2">DUF1707 domain-containing protein</fullName>
    </recommendedName>
</protein>
<evidence type="ECO:0000313" key="4">
    <source>
        <dbReference type="Proteomes" id="UP001501371"/>
    </source>
</evidence>
<dbReference type="Pfam" id="PF08044">
    <property type="entry name" value="DUF1707"/>
    <property type="match status" value="1"/>
</dbReference>